<dbReference type="InterPro" id="IPR036390">
    <property type="entry name" value="WH_DNA-bd_sf"/>
</dbReference>
<keyword evidence="8" id="KW-1185">Reference proteome</keyword>
<feature type="domain" description="HTH gntR-type" evidence="6">
    <location>
        <begin position="8"/>
        <end position="76"/>
    </location>
</feature>
<dbReference type="PROSITE" id="PS50949">
    <property type="entry name" value="HTH_GNTR"/>
    <property type="match status" value="1"/>
</dbReference>
<evidence type="ECO:0000256" key="1">
    <source>
        <dbReference type="ARBA" id="ARBA00005384"/>
    </source>
</evidence>
<reference evidence="7" key="1">
    <citation type="journal article" date="2014" name="Int. J. Syst. Evol. Microbiol.">
        <title>Complete genome sequence of Corynebacterium casei LMG S-19264T (=DSM 44701T), isolated from a smear-ripened cheese.</title>
        <authorList>
            <consortium name="US DOE Joint Genome Institute (JGI-PGF)"/>
            <person name="Walter F."/>
            <person name="Albersmeier A."/>
            <person name="Kalinowski J."/>
            <person name="Ruckert C."/>
        </authorList>
    </citation>
    <scope>NUCLEOTIDE SEQUENCE</scope>
    <source>
        <strain evidence="7">NBRC 110071</strain>
    </source>
</reference>
<evidence type="ECO:0000256" key="5">
    <source>
        <dbReference type="ARBA" id="ARBA00023163"/>
    </source>
</evidence>
<dbReference type="InterPro" id="IPR000524">
    <property type="entry name" value="Tscrpt_reg_HTH_GntR"/>
</dbReference>
<dbReference type="SUPFAM" id="SSF53383">
    <property type="entry name" value="PLP-dependent transferases"/>
    <property type="match status" value="1"/>
</dbReference>
<gene>
    <name evidence="7" type="ORF">GCM10007876_31550</name>
</gene>
<protein>
    <submittedName>
        <fullName evidence="7">GntR family transcriptional regulator</fullName>
    </submittedName>
</protein>
<reference evidence="7" key="2">
    <citation type="submission" date="2023-01" db="EMBL/GenBank/DDBJ databases">
        <title>Draft genome sequence of Litoribrevibacter albus strain NBRC 110071.</title>
        <authorList>
            <person name="Sun Q."/>
            <person name="Mori K."/>
        </authorList>
    </citation>
    <scope>NUCLEOTIDE SEQUENCE</scope>
    <source>
        <strain evidence="7">NBRC 110071</strain>
    </source>
</reference>
<sequence length="478" mass="53230">MSSSAEKSTLYQLVANEIAEDIQNGIYGSGQKVPSVRKLSKQRSVSISTVTQAYALLEDQGFLIARPQAGYYVREGANEPLSPPPMSPGGEPSICSKSDMIQHMLAHCNRSDMVNLGAAIPDLHFIPAKALQTYIQKVTRFNSREVFSYQFTPGHEPLRTQIAQRMRYSNVRCTSDDIIITNGCSEALNIALRATTKAGDIVAVESPCYYGFYQLADVLGLKLIEIPTDPVEGIGFEALKLALQQWDVKAVALTCRHSNPTGASIPLFKQKQIYQLCKVYDVPIIEDDIYGDLGFEGEKNHTMKALDVDGRVIYCSSFSKTIAPGLRVGWTIPGRYRDELEWLQTFNTFSAASISQFALHAYLEGGHYDRHLRTVRAAYQENLNNFKQLIKCNFPDGTLISEPRGGFILWVCLPENVRVVELQEKALHEGVTIVPGAVFSGTDHFQNYLRISCAVPWNEDVKNAIRLLGRMACEMAQE</sequence>
<comment type="caution">
    <text evidence="7">The sequence shown here is derived from an EMBL/GenBank/DDBJ whole genome shotgun (WGS) entry which is preliminary data.</text>
</comment>
<dbReference type="Proteomes" id="UP001161389">
    <property type="component" value="Unassembled WGS sequence"/>
</dbReference>
<keyword evidence="5" id="KW-0804">Transcription</keyword>
<dbReference type="AlphaFoldDB" id="A0AA37SDV2"/>
<dbReference type="Gene3D" id="3.40.640.10">
    <property type="entry name" value="Type I PLP-dependent aspartate aminotransferase-like (Major domain)"/>
    <property type="match status" value="1"/>
</dbReference>
<dbReference type="Pfam" id="PF00392">
    <property type="entry name" value="GntR"/>
    <property type="match status" value="1"/>
</dbReference>
<evidence type="ECO:0000313" key="7">
    <source>
        <dbReference type="EMBL" id="GLQ32676.1"/>
    </source>
</evidence>
<dbReference type="GO" id="GO:0030170">
    <property type="term" value="F:pyridoxal phosphate binding"/>
    <property type="evidence" value="ECO:0007669"/>
    <property type="project" value="InterPro"/>
</dbReference>
<dbReference type="InterPro" id="IPR051446">
    <property type="entry name" value="HTH_trans_reg/aminotransferase"/>
</dbReference>
<dbReference type="InterPro" id="IPR015421">
    <property type="entry name" value="PyrdxlP-dep_Trfase_major"/>
</dbReference>
<dbReference type="SUPFAM" id="SSF46785">
    <property type="entry name" value="Winged helix' DNA-binding domain"/>
    <property type="match status" value="1"/>
</dbReference>
<evidence type="ECO:0000256" key="4">
    <source>
        <dbReference type="ARBA" id="ARBA00023125"/>
    </source>
</evidence>
<dbReference type="RefSeq" id="WP_284382754.1">
    <property type="nucleotide sequence ID" value="NZ_BSNM01000016.1"/>
</dbReference>
<evidence type="ECO:0000313" key="8">
    <source>
        <dbReference type="Proteomes" id="UP001161389"/>
    </source>
</evidence>
<dbReference type="Gene3D" id="3.90.1150.10">
    <property type="entry name" value="Aspartate Aminotransferase, domain 1"/>
    <property type="match status" value="1"/>
</dbReference>
<accession>A0AA37SDV2</accession>
<dbReference type="Gene3D" id="1.10.10.10">
    <property type="entry name" value="Winged helix-like DNA-binding domain superfamily/Winged helix DNA-binding domain"/>
    <property type="match status" value="1"/>
</dbReference>
<evidence type="ECO:0000259" key="6">
    <source>
        <dbReference type="PROSITE" id="PS50949"/>
    </source>
</evidence>
<dbReference type="PANTHER" id="PTHR46577">
    <property type="entry name" value="HTH-TYPE TRANSCRIPTIONAL REGULATORY PROTEIN GABR"/>
    <property type="match status" value="1"/>
</dbReference>
<dbReference type="CDD" id="cd07377">
    <property type="entry name" value="WHTH_GntR"/>
    <property type="match status" value="1"/>
</dbReference>
<dbReference type="PANTHER" id="PTHR46577:SF2">
    <property type="entry name" value="TRANSCRIPTIONAL REGULATORY PROTEIN"/>
    <property type="match status" value="1"/>
</dbReference>
<dbReference type="InterPro" id="IPR036388">
    <property type="entry name" value="WH-like_DNA-bd_sf"/>
</dbReference>
<proteinExistence type="inferred from homology"/>
<dbReference type="InterPro" id="IPR015424">
    <property type="entry name" value="PyrdxlP-dep_Trfase"/>
</dbReference>
<keyword evidence="4" id="KW-0238">DNA-binding</keyword>
<dbReference type="CDD" id="cd00609">
    <property type="entry name" value="AAT_like"/>
    <property type="match status" value="1"/>
</dbReference>
<evidence type="ECO:0000256" key="2">
    <source>
        <dbReference type="ARBA" id="ARBA00022898"/>
    </source>
</evidence>
<dbReference type="SMART" id="SM00345">
    <property type="entry name" value="HTH_GNTR"/>
    <property type="match status" value="1"/>
</dbReference>
<name>A0AA37SDV2_9GAMM</name>
<organism evidence="7 8">
    <name type="scientific">Litoribrevibacter albus</name>
    <dbReference type="NCBI Taxonomy" id="1473156"/>
    <lineage>
        <taxon>Bacteria</taxon>
        <taxon>Pseudomonadati</taxon>
        <taxon>Pseudomonadota</taxon>
        <taxon>Gammaproteobacteria</taxon>
        <taxon>Oceanospirillales</taxon>
        <taxon>Oceanospirillaceae</taxon>
        <taxon>Litoribrevibacter</taxon>
    </lineage>
</organism>
<dbReference type="GO" id="GO:0003677">
    <property type="term" value="F:DNA binding"/>
    <property type="evidence" value="ECO:0007669"/>
    <property type="project" value="UniProtKB-KW"/>
</dbReference>
<keyword evidence="2" id="KW-0663">Pyridoxal phosphate</keyword>
<comment type="similarity">
    <text evidence="1">In the C-terminal section; belongs to the class-I pyridoxal-phosphate-dependent aminotransferase family.</text>
</comment>
<dbReference type="Pfam" id="PF00155">
    <property type="entry name" value="Aminotran_1_2"/>
    <property type="match status" value="1"/>
</dbReference>
<dbReference type="GO" id="GO:0003700">
    <property type="term" value="F:DNA-binding transcription factor activity"/>
    <property type="evidence" value="ECO:0007669"/>
    <property type="project" value="InterPro"/>
</dbReference>
<keyword evidence="3" id="KW-0805">Transcription regulation</keyword>
<dbReference type="InterPro" id="IPR004839">
    <property type="entry name" value="Aminotransferase_I/II_large"/>
</dbReference>
<dbReference type="EMBL" id="BSNM01000016">
    <property type="protein sequence ID" value="GLQ32676.1"/>
    <property type="molecule type" value="Genomic_DNA"/>
</dbReference>
<evidence type="ECO:0000256" key="3">
    <source>
        <dbReference type="ARBA" id="ARBA00023015"/>
    </source>
</evidence>
<dbReference type="InterPro" id="IPR015422">
    <property type="entry name" value="PyrdxlP-dep_Trfase_small"/>
</dbReference>